<dbReference type="PROSITE" id="PS50157">
    <property type="entry name" value="ZINC_FINGER_C2H2_2"/>
    <property type="match status" value="1"/>
</dbReference>
<dbReference type="InterPro" id="IPR013087">
    <property type="entry name" value="Znf_C2H2_type"/>
</dbReference>
<keyword evidence="5" id="KW-1185">Reference proteome</keyword>
<name>A0A1E3NY53_WICAA</name>
<feature type="region of interest" description="Disordered" evidence="2">
    <location>
        <begin position="169"/>
        <end position="191"/>
    </location>
</feature>
<dbReference type="EMBL" id="KV454212">
    <property type="protein sequence ID" value="ODQ58131.1"/>
    <property type="molecule type" value="Genomic_DNA"/>
</dbReference>
<feature type="compositionally biased region" description="Low complexity" evidence="2">
    <location>
        <begin position="172"/>
        <end position="182"/>
    </location>
</feature>
<keyword evidence="1" id="KW-0479">Metal-binding</keyword>
<evidence type="ECO:0000259" key="3">
    <source>
        <dbReference type="PROSITE" id="PS50157"/>
    </source>
</evidence>
<dbReference type="GO" id="GO:0008270">
    <property type="term" value="F:zinc ion binding"/>
    <property type="evidence" value="ECO:0007669"/>
    <property type="project" value="UniProtKB-KW"/>
</dbReference>
<feature type="compositionally biased region" description="Acidic residues" evidence="2">
    <location>
        <begin position="316"/>
        <end position="325"/>
    </location>
</feature>
<sequence length="488" mass="56637">MTSLALFPQLRRTLTDVMEDELYHVPSITNASQQQQLPQQQGQQFQPPQPPQQQQQQSIMSNFHFNNSNNSLSNYKASPTLSHAKLYRNPSALNSEEMLTIPDSNNHHHHHHNYSYQSQNQELSRIPSHDMYYDIPEPLPLDEDRHIFNEFADPNLTTTNHIYRSEQQYAAHHNQPQQNNELNPHHPHHAPAKLLKFNDDLSLDYFTNEDDSKFVIYPVMSPTMIPEEIEDEELSEDDDDDNAYDNELTYLDNTIEDVKNPLNYPHQQFQAQQEESHRNEEQLIKKQEFEEQQKQQQLQQKPQHDQGAPIIKKENDEDVTQDLESDIDRMSLDSSDDEYSSNSSVIEEDSYTPSFKTQLQTPPKELKPKQKRSSSTSIPSTSPQTTTINNNNNFNNNHQCQLINPSTNQPCLKQFSRPYDLIRHQETIHASRKKIFRCVVCNKLEGGLSNKTFSRGDALSRHIRVKHGLTGTEATDALQYAKDHVEYV</sequence>
<proteinExistence type="predicted"/>
<dbReference type="STRING" id="683960.A0A1E3NY53"/>
<feature type="region of interest" description="Disordered" evidence="2">
    <location>
        <begin position="31"/>
        <end position="57"/>
    </location>
</feature>
<gene>
    <name evidence="4" type="ORF">WICANDRAFT_80289</name>
</gene>
<feature type="compositionally biased region" description="Polar residues" evidence="2">
    <location>
        <begin position="351"/>
        <end position="361"/>
    </location>
</feature>
<dbReference type="Gene3D" id="3.30.160.60">
    <property type="entry name" value="Classic Zinc Finger"/>
    <property type="match status" value="1"/>
</dbReference>
<accession>A0A1E3NY53</accession>
<dbReference type="OrthoDB" id="3980688at2759"/>
<dbReference type="GeneID" id="30202277"/>
<feature type="compositionally biased region" description="Low complexity" evidence="2">
    <location>
        <begin position="373"/>
        <end position="394"/>
    </location>
</feature>
<evidence type="ECO:0000313" key="4">
    <source>
        <dbReference type="EMBL" id="ODQ58131.1"/>
    </source>
</evidence>
<keyword evidence="1" id="KW-0862">Zinc</keyword>
<evidence type="ECO:0000256" key="1">
    <source>
        <dbReference type="PROSITE-ProRule" id="PRU00042"/>
    </source>
</evidence>
<evidence type="ECO:0000256" key="2">
    <source>
        <dbReference type="SAM" id="MobiDB-lite"/>
    </source>
</evidence>
<dbReference type="RefSeq" id="XP_019037338.1">
    <property type="nucleotide sequence ID" value="XM_019185031.1"/>
</dbReference>
<organism evidence="4 5">
    <name type="scientific">Wickerhamomyces anomalus (strain ATCC 58044 / CBS 1984 / NCYC 433 / NRRL Y-366-8)</name>
    <name type="common">Yeast</name>
    <name type="synonym">Hansenula anomala</name>
    <dbReference type="NCBI Taxonomy" id="683960"/>
    <lineage>
        <taxon>Eukaryota</taxon>
        <taxon>Fungi</taxon>
        <taxon>Dikarya</taxon>
        <taxon>Ascomycota</taxon>
        <taxon>Saccharomycotina</taxon>
        <taxon>Saccharomycetes</taxon>
        <taxon>Phaffomycetales</taxon>
        <taxon>Wickerhamomycetaceae</taxon>
        <taxon>Wickerhamomyces</taxon>
    </lineage>
</organism>
<protein>
    <recommendedName>
        <fullName evidence="3">C2H2-type domain-containing protein</fullName>
    </recommendedName>
</protein>
<feature type="compositionally biased region" description="Low complexity" evidence="2">
    <location>
        <begin position="33"/>
        <end position="57"/>
    </location>
</feature>
<feature type="region of interest" description="Disordered" evidence="2">
    <location>
        <begin position="289"/>
        <end position="394"/>
    </location>
</feature>
<feature type="domain" description="C2H2-type" evidence="3">
    <location>
        <begin position="398"/>
        <end position="434"/>
    </location>
</feature>
<evidence type="ECO:0000313" key="5">
    <source>
        <dbReference type="Proteomes" id="UP000094112"/>
    </source>
</evidence>
<dbReference type="AlphaFoldDB" id="A0A1E3NY53"/>
<reference evidence="4 5" key="1">
    <citation type="journal article" date="2016" name="Proc. Natl. Acad. Sci. U.S.A.">
        <title>Comparative genomics of biotechnologically important yeasts.</title>
        <authorList>
            <person name="Riley R."/>
            <person name="Haridas S."/>
            <person name="Wolfe K.H."/>
            <person name="Lopes M.R."/>
            <person name="Hittinger C.T."/>
            <person name="Goeker M."/>
            <person name="Salamov A.A."/>
            <person name="Wisecaver J.H."/>
            <person name="Long T.M."/>
            <person name="Calvey C.H."/>
            <person name="Aerts A.L."/>
            <person name="Barry K.W."/>
            <person name="Choi C."/>
            <person name="Clum A."/>
            <person name="Coughlan A.Y."/>
            <person name="Deshpande S."/>
            <person name="Douglass A.P."/>
            <person name="Hanson S.J."/>
            <person name="Klenk H.-P."/>
            <person name="LaButti K.M."/>
            <person name="Lapidus A."/>
            <person name="Lindquist E.A."/>
            <person name="Lipzen A.M."/>
            <person name="Meier-Kolthoff J.P."/>
            <person name="Ohm R.A."/>
            <person name="Otillar R.P."/>
            <person name="Pangilinan J.L."/>
            <person name="Peng Y."/>
            <person name="Rokas A."/>
            <person name="Rosa C.A."/>
            <person name="Scheuner C."/>
            <person name="Sibirny A.A."/>
            <person name="Slot J.C."/>
            <person name="Stielow J.B."/>
            <person name="Sun H."/>
            <person name="Kurtzman C.P."/>
            <person name="Blackwell M."/>
            <person name="Grigoriev I.V."/>
            <person name="Jeffries T.W."/>
        </authorList>
    </citation>
    <scope>NUCLEOTIDE SEQUENCE [LARGE SCALE GENOMIC DNA]</scope>
    <source>
        <strain evidence="5">ATCC 58044 / CBS 1984 / NCYC 433 / NRRL Y-366-8</strain>
    </source>
</reference>
<dbReference type="Proteomes" id="UP000094112">
    <property type="component" value="Unassembled WGS sequence"/>
</dbReference>
<keyword evidence="1" id="KW-0863">Zinc-finger</keyword>